<dbReference type="AlphaFoldDB" id="C9ZSE8"/>
<dbReference type="Pfam" id="PF25367">
    <property type="entry name" value="DUF7883"/>
    <property type="match status" value="1"/>
</dbReference>
<organism evidence="2 3">
    <name type="scientific">Trypanosoma brucei gambiense (strain MHOM/CI/86/DAL972)</name>
    <dbReference type="NCBI Taxonomy" id="679716"/>
    <lineage>
        <taxon>Eukaryota</taxon>
        <taxon>Discoba</taxon>
        <taxon>Euglenozoa</taxon>
        <taxon>Kinetoplastea</taxon>
        <taxon>Metakinetoplastina</taxon>
        <taxon>Trypanosomatida</taxon>
        <taxon>Trypanosomatidae</taxon>
        <taxon>Trypanosoma</taxon>
    </lineage>
</organism>
<evidence type="ECO:0000313" key="3">
    <source>
        <dbReference type="Proteomes" id="UP000002316"/>
    </source>
</evidence>
<dbReference type="KEGG" id="tbg:TbgDal_VII2470"/>
<dbReference type="PROSITE" id="PS51257">
    <property type="entry name" value="PROKAR_LIPOPROTEIN"/>
    <property type="match status" value="1"/>
</dbReference>
<dbReference type="EMBL" id="FN554970">
    <property type="protein sequence ID" value="CBH12286.1"/>
    <property type="molecule type" value="Genomic_DNA"/>
</dbReference>
<dbReference type="GeneID" id="23862404"/>
<gene>
    <name evidence="2" type="ORF">TbgDal_VII2470</name>
</gene>
<dbReference type="RefSeq" id="XP_011774567.1">
    <property type="nucleotide sequence ID" value="XM_011776265.1"/>
</dbReference>
<name>C9ZSE8_TRYB9</name>
<dbReference type="VEuPathDB" id="TriTrypDB:Tbg972.7.2470"/>
<dbReference type="InterPro" id="IPR057205">
    <property type="entry name" value="DUF7883"/>
</dbReference>
<accession>C9ZSE8</accession>
<sequence>MRAFRSNPHSAVTMACGALLNSMRLRLTQKEDDMLWENMRVILRRHGALPLPRVSALLSDEMLELVSNNTGGLGQYVKERPSKFQVEVASSGLTVVMLANELRRAGSSTPLIAKVLANVAASPQQQLSVSQLYRSLPSLEQRKCGNERLLEAFLLQHASLVLVQNGIVKASPTSFVTRMGLNPIPPTSTSNPLAASAPAFSTAGHATRQAESIHESTLTISAFDDPKLNRILLLLQKTVPFSFYIPLRSVMQSPRSGMCFSPDATLKEILEELQRVPATILDCRVTGDDINDVFLRMMDADRRPYVGSEALSAQEFEVLNLGQPLIEAFRNFASASPENLQRLRSGIAMTELDDVLPSDLMERLYIYPATHKDAACIFVFDRLRHLFDVNMTAYMVRPWEVMERHEQPSSLTWQTTPIPVVLRQCLQLLGEKPLSVEELVASLSTSIRGQLQCAYASVEAFVKQHSLYLLLKEGFVWTPFLAAASHGVRIPASSAGARSVGGPGRQLSEKEKARMLMQVMPIEHPVLWIRFRHSPAARELPFDVWECKQEFFERHREFFKIYEVIFSTVLVVGRRDGQPPPAELLHSPCRTLADLVRLIAMFTVGGAQEATVLNYLPRDARQLVRRYGSIVLIARQLPMWFDVRGDESGSGTGSAIISYIGADGGSREQ</sequence>
<dbReference type="OrthoDB" id="272226at2759"/>
<feature type="domain" description="DUF7883" evidence="1">
    <location>
        <begin position="316"/>
        <end position="410"/>
    </location>
</feature>
<evidence type="ECO:0000259" key="1">
    <source>
        <dbReference type="Pfam" id="PF25367"/>
    </source>
</evidence>
<protein>
    <recommendedName>
        <fullName evidence="1">DUF7883 domain-containing protein</fullName>
    </recommendedName>
</protein>
<evidence type="ECO:0000313" key="2">
    <source>
        <dbReference type="EMBL" id="CBH12286.1"/>
    </source>
</evidence>
<proteinExistence type="predicted"/>
<reference evidence="3" key="1">
    <citation type="journal article" date="2010" name="PLoS Negl. Trop. Dis.">
        <title>The genome sequence of Trypanosoma brucei gambiense, causative agent of chronic human african trypanosomiasis.</title>
        <authorList>
            <person name="Jackson A.P."/>
            <person name="Sanders M."/>
            <person name="Berry A."/>
            <person name="McQuillan J."/>
            <person name="Aslett M.A."/>
            <person name="Quail M.A."/>
            <person name="Chukualim B."/>
            <person name="Capewell P."/>
            <person name="MacLeod A."/>
            <person name="Melville S.E."/>
            <person name="Gibson W."/>
            <person name="Barry J.D."/>
            <person name="Berriman M."/>
            <person name="Hertz-Fowler C."/>
        </authorList>
    </citation>
    <scope>NUCLEOTIDE SEQUENCE [LARGE SCALE GENOMIC DNA]</scope>
    <source>
        <strain evidence="3">MHOM/CI/86/DAL972</strain>
    </source>
</reference>
<dbReference type="Proteomes" id="UP000002316">
    <property type="component" value="Chromosome 7"/>
</dbReference>